<dbReference type="PANTHER" id="PTHR45138:SF9">
    <property type="entry name" value="DIGUANYLATE CYCLASE DGCM-RELATED"/>
    <property type="match status" value="1"/>
</dbReference>
<dbReference type="PANTHER" id="PTHR45138">
    <property type="entry name" value="REGULATORY COMPONENTS OF SENSORY TRANSDUCTION SYSTEM"/>
    <property type="match status" value="1"/>
</dbReference>
<dbReference type="PROSITE" id="PS50887">
    <property type="entry name" value="GGDEF"/>
    <property type="match status" value="1"/>
</dbReference>
<comment type="caution">
    <text evidence="5">The sequence shown here is derived from an EMBL/GenBank/DDBJ whole genome shotgun (WGS) entry which is preliminary data.</text>
</comment>
<evidence type="ECO:0000313" key="5">
    <source>
        <dbReference type="EMBL" id="MDQ0517442.1"/>
    </source>
</evidence>
<proteinExistence type="predicted"/>
<organism evidence="5 6">
    <name type="scientific">Kaistia geumhonensis</name>
    <dbReference type="NCBI Taxonomy" id="410839"/>
    <lineage>
        <taxon>Bacteria</taxon>
        <taxon>Pseudomonadati</taxon>
        <taxon>Pseudomonadota</taxon>
        <taxon>Alphaproteobacteria</taxon>
        <taxon>Hyphomicrobiales</taxon>
        <taxon>Kaistiaceae</taxon>
        <taxon>Kaistia</taxon>
    </lineage>
</organism>
<evidence type="ECO:0000259" key="4">
    <source>
        <dbReference type="PROSITE" id="PS50887"/>
    </source>
</evidence>
<evidence type="ECO:0000313" key="6">
    <source>
        <dbReference type="Proteomes" id="UP001223743"/>
    </source>
</evidence>
<feature type="region of interest" description="Disordered" evidence="3">
    <location>
        <begin position="1"/>
        <end position="23"/>
    </location>
</feature>
<name>A0ABU0M953_9HYPH</name>
<dbReference type="EMBL" id="JAUSWJ010000001">
    <property type="protein sequence ID" value="MDQ0517442.1"/>
    <property type="molecule type" value="Genomic_DNA"/>
</dbReference>
<comment type="catalytic activity">
    <reaction evidence="2">
        <text>2 GTP = 3',3'-c-di-GMP + 2 diphosphate</text>
        <dbReference type="Rhea" id="RHEA:24898"/>
        <dbReference type="ChEBI" id="CHEBI:33019"/>
        <dbReference type="ChEBI" id="CHEBI:37565"/>
        <dbReference type="ChEBI" id="CHEBI:58805"/>
        <dbReference type="EC" id="2.7.7.65"/>
    </reaction>
</comment>
<dbReference type="NCBIfam" id="TIGR00254">
    <property type="entry name" value="GGDEF"/>
    <property type="match status" value="1"/>
</dbReference>
<dbReference type="Pfam" id="PF00990">
    <property type="entry name" value="GGDEF"/>
    <property type="match status" value="1"/>
</dbReference>
<dbReference type="EC" id="2.7.7.65" evidence="1"/>
<reference evidence="5 6" key="1">
    <citation type="submission" date="2023-07" db="EMBL/GenBank/DDBJ databases">
        <title>Genomic Encyclopedia of Type Strains, Phase IV (KMG-IV): sequencing the most valuable type-strain genomes for metagenomic binning, comparative biology and taxonomic classification.</title>
        <authorList>
            <person name="Goeker M."/>
        </authorList>
    </citation>
    <scope>NUCLEOTIDE SEQUENCE [LARGE SCALE GENOMIC DNA]</scope>
    <source>
        <strain evidence="5 6">B1-1</strain>
    </source>
</reference>
<dbReference type="Gene3D" id="3.30.70.270">
    <property type="match status" value="1"/>
</dbReference>
<feature type="compositionally biased region" description="Pro residues" evidence="3">
    <location>
        <begin position="1"/>
        <end position="12"/>
    </location>
</feature>
<dbReference type="InterPro" id="IPR000160">
    <property type="entry name" value="GGDEF_dom"/>
</dbReference>
<evidence type="ECO:0000256" key="1">
    <source>
        <dbReference type="ARBA" id="ARBA00012528"/>
    </source>
</evidence>
<keyword evidence="6" id="KW-1185">Reference proteome</keyword>
<dbReference type="InterPro" id="IPR043128">
    <property type="entry name" value="Rev_trsase/Diguanyl_cyclase"/>
</dbReference>
<dbReference type="SUPFAM" id="SSF55073">
    <property type="entry name" value="Nucleotide cyclase"/>
    <property type="match status" value="1"/>
</dbReference>
<protein>
    <recommendedName>
        <fullName evidence="1">diguanylate cyclase</fullName>
        <ecNumber evidence="1">2.7.7.65</ecNumber>
    </recommendedName>
</protein>
<accession>A0ABU0M953</accession>
<dbReference type="InterPro" id="IPR029787">
    <property type="entry name" value="Nucleotide_cyclase"/>
</dbReference>
<sequence>MPEPRPVPPFPAPAFDADQPARRRPLAVEEDALPVPMEQRALVVRLSQEVAALRAALDLSRHRIATLEVEASADPVTGLLNRRAYEREVEKAAAFRNRYRTPALAVLVAVDGLAGVAERHGQNVANRALQTIGARLKGQLRSCDVAARLDPYAFGLVLWNAGQADIAPRLDALRAAAGGMDRLLEGRVTSVSVRIAALPIEADHQPASLMERLEGLLGARRRGPRETMR</sequence>
<dbReference type="Proteomes" id="UP001223743">
    <property type="component" value="Unassembled WGS sequence"/>
</dbReference>
<feature type="domain" description="GGDEF" evidence="4">
    <location>
        <begin position="101"/>
        <end position="229"/>
    </location>
</feature>
<gene>
    <name evidence="5" type="ORF">QO015_003055</name>
</gene>
<dbReference type="SMART" id="SM00267">
    <property type="entry name" value="GGDEF"/>
    <property type="match status" value="1"/>
</dbReference>
<evidence type="ECO:0000256" key="3">
    <source>
        <dbReference type="SAM" id="MobiDB-lite"/>
    </source>
</evidence>
<evidence type="ECO:0000256" key="2">
    <source>
        <dbReference type="ARBA" id="ARBA00034247"/>
    </source>
</evidence>
<dbReference type="RefSeq" id="WP_266283243.1">
    <property type="nucleotide sequence ID" value="NZ_JAPKNF010000002.1"/>
</dbReference>
<dbReference type="InterPro" id="IPR050469">
    <property type="entry name" value="Diguanylate_Cyclase"/>
</dbReference>